<dbReference type="PANTHER" id="PTHR46648">
    <property type="entry name" value="HIT FAMILY PROTEIN 1"/>
    <property type="match status" value="1"/>
</dbReference>
<dbReference type="InterPro" id="IPR011146">
    <property type="entry name" value="HIT-like"/>
</dbReference>
<dbReference type="EC" id="2.1.1.-" evidence="3"/>
<sequence>MEPDVQVVYENEYIACVLDIEPFNEGHLLILPKKHFHELEEIDEVTLNEIMTTSVKMSGIIKDIFTPDGITICQNGGIFNDLHHYHMHLIPRYKNDGFSWSDPIIEHNAETRLKETKSKFKRNLRN</sequence>
<protein>
    <submittedName>
        <fullName evidence="3">HIT family protein</fullName>
        <ecNumber evidence="3">2.1.1.-</ecNumber>
    </submittedName>
</protein>
<dbReference type="Pfam" id="PF01230">
    <property type="entry name" value="HIT"/>
    <property type="match status" value="1"/>
</dbReference>
<dbReference type="SUPFAM" id="SSF54197">
    <property type="entry name" value="HIT-like"/>
    <property type="match status" value="1"/>
</dbReference>
<dbReference type="GO" id="GO:0032259">
    <property type="term" value="P:methylation"/>
    <property type="evidence" value="ECO:0007669"/>
    <property type="project" value="UniProtKB-KW"/>
</dbReference>
<dbReference type="InterPro" id="IPR001310">
    <property type="entry name" value="Histidine_triad_HIT"/>
</dbReference>
<evidence type="ECO:0000259" key="2">
    <source>
        <dbReference type="PROSITE" id="PS51084"/>
    </source>
</evidence>
<evidence type="ECO:0000313" key="4">
    <source>
        <dbReference type="Proteomes" id="UP001597262"/>
    </source>
</evidence>
<dbReference type="Proteomes" id="UP001597262">
    <property type="component" value="Unassembled WGS sequence"/>
</dbReference>
<dbReference type="InterPro" id="IPR036265">
    <property type="entry name" value="HIT-like_sf"/>
</dbReference>
<dbReference type="EMBL" id="JBHTLM010000012">
    <property type="protein sequence ID" value="MFD1177803.1"/>
    <property type="molecule type" value="Genomic_DNA"/>
</dbReference>
<dbReference type="Gene3D" id="3.30.428.10">
    <property type="entry name" value="HIT-like"/>
    <property type="match status" value="1"/>
</dbReference>
<keyword evidence="4" id="KW-1185">Reference proteome</keyword>
<dbReference type="PANTHER" id="PTHR46648:SF1">
    <property type="entry name" value="ADENOSINE 5'-MONOPHOSPHORAMIDASE HNT1"/>
    <property type="match status" value="1"/>
</dbReference>
<evidence type="ECO:0000256" key="1">
    <source>
        <dbReference type="PROSITE-ProRule" id="PRU00464"/>
    </source>
</evidence>
<comment type="caution">
    <text evidence="3">The sequence shown here is derived from an EMBL/GenBank/DDBJ whole genome shotgun (WGS) entry which is preliminary data.</text>
</comment>
<evidence type="ECO:0000313" key="3">
    <source>
        <dbReference type="EMBL" id="MFD1177803.1"/>
    </source>
</evidence>
<keyword evidence="3" id="KW-0489">Methyltransferase</keyword>
<keyword evidence="3" id="KW-0808">Transferase</keyword>
<dbReference type="GO" id="GO:0008168">
    <property type="term" value="F:methyltransferase activity"/>
    <property type="evidence" value="ECO:0007669"/>
    <property type="project" value="UniProtKB-KW"/>
</dbReference>
<name>A0ABW3RZL2_9BACL</name>
<organism evidence="3 4">
    <name type="scientific">Paenibacillus puldeungensis</name>
    <dbReference type="NCBI Taxonomy" id="696536"/>
    <lineage>
        <taxon>Bacteria</taxon>
        <taxon>Bacillati</taxon>
        <taxon>Bacillota</taxon>
        <taxon>Bacilli</taxon>
        <taxon>Bacillales</taxon>
        <taxon>Paenibacillaceae</taxon>
        <taxon>Paenibacillus</taxon>
    </lineage>
</organism>
<feature type="domain" description="HIT" evidence="2">
    <location>
        <begin position="1"/>
        <end position="99"/>
    </location>
</feature>
<dbReference type="RefSeq" id="WP_379320254.1">
    <property type="nucleotide sequence ID" value="NZ_JBHTLM010000012.1"/>
</dbReference>
<gene>
    <name evidence="3" type="ORF">ACFQ3W_16050</name>
</gene>
<dbReference type="PROSITE" id="PS51084">
    <property type="entry name" value="HIT_2"/>
    <property type="match status" value="1"/>
</dbReference>
<reference evidence="4" key="1">
    <citation type="journal article" date="2019" name="Int. J. Syst. Evol. Microbiol.">
        <title>The Global Catalogue of Microorganisms (GCM) 10K type strain sequencing project: providing services to taxonomists for standard genome sequencing and annotation.</title>
        <authorList>
            <consortium name="The Broad Institute Genomics Platform"/>
            <consortium name="The Broad Institute Genome Sequencing Center for Infectious Disease"/>
            <person name="Wu L."/>
            <person name="Ma J."/>
        </authorList>
    </citation>
    <scope>NUCLEOTIDE SEQUENCE [LARGE SCALE GENOMIC DNA]</scope>
    <source>
        <strain evidence="4">CCUG 59189</strain>
    </source>
</reference>
<accession>A0ABW3RZL2</accession>
<proteinExistence type="predicted"/>
<feature type="short sequence motif" description="Histidine triad motif" evidence="1">
    <location>
        <begin position="84"/>
        <end position="88"/>
    </location>
</feature>